<name>I7EP66_GEOSL</name>
<dbReference type="EnsemblBacteria" id="AFP20440">
    <property type="protein sequence ID" value="AFP20440"/>
    <property type="gene ID" value="GSU3539"/>
</dbReference>
<sequence>MLDKICMLSAQNRCNNKKLLNIYTNWAKCWIQTGIEEGLIGTSMDLHDISSQLSTSLRP</sequence>
<reference evidence="1 2" key="1">
    <citation type="journal article" date="2003" name="Science">
        <title>Genome of Geobacter sulfurreducens: metal reduction in subsurface environments.</title>
        <authorList>
            <person name="Methe B.A."/>
            <person name="Nelson K.E."/>
            <person name="Eisen J.A."/>
            <person name="Paulsen I.T."/>
            <person name="Nelson W."/>
            <person name="Heidelberg J.F."/>
            <person name="Wu D."/>
            <person name="Wu M."/>
            <person name="Ward N."/>
            <person name="Beanan M.J."/>
            <person name="Dodson R.J."/>
            <person name="Madupu R."/>
            <person name="Brinkac L.M."/>
            <person name="Daugherty S.C."/>
            <person name="DeBoy R.T."/>
            <person name="Durkin A.S."/>
            <person name="Gwinn M."/>
            <person name="Kolonay J.F."/>
            <person name="Sullivan S.A."/>
            <person name="Haft D.H."/>
            <person name="Selengut J."/>
            <person name="Davidsen T.M."/>
            <person name="Zafar N."/>
            <person name="White O."/>
            <person name="Tran B."/>
            <person name="Romero C."/>
            <person name="Forberger H.A."/>
            <person name="Weidman J."/>
            <person name="Khouri H."/>
            <person name="Feldblyum T.V."/>
            <person name="Utterback T.R."/>
            <person name="Van Aken S.E."/>
            <person name="Lovley D.R."/>
            <person name="Fraser C.M."/>
        </authorList>
    </citation>
    <scope>NUCLEOTIDE SEQUENCE [LARGE SCALE GENOMIC DNA]</scope>
    <source>
        <strain evidence="2">ATCC 51573 / DSM 12127 / PCA</strain>
    </source>
</reference>
<dbReference type="EMBL" id="AE017180">
    <property type="protein sequence ID" value="AFP20440.1"/>
    <property type="molecule type" value="Genomic_DNA"/>
</dbReference>
<organism evidence="1 2">
    <name type="scientific">Geobacter sulfurreducens (strain ATCC 51573 / DSM 12127 / PCA)</name>
    <dbReference type="NCBI Taxonomy" id="243231"/>
    <lineage>
        <taxon>Bacteria</taxon>
        <taxon>Pseudomonadati</taxon>
        <taxon>Thermodesulfobacteriota</taxon>
        <taxon>Desulfuromonadia</taxon>
        <taxon>Geobacterales</taxon>
        <taxon>Geobacteraceae</taxon>
        <taxon>Geobacter</taxon>
    </lineage>
</organism>
<reference evidence="1 2" key="2">
    <citation type="journal article" date="2012" name="BMC Genomics">
        <title>Comparative genomic analysis of Geobacter sulfurreducens KN400, a strain with enhanced capacity for extracellular electron transfer and electricity production.</title>
        <authorList>
            <person name="Butler J.E."/>
            <person name="Young N.D."/>
            <person name="Aklujkar M."/>
            <person name="Lovley D.R."/>
        </authorList>
    </citation>
    <scope>NUCLEOTIDE SEQUENCE [LARGE SCALE GENOMIC DNA]</scope>
    <source>
        <strain evidence="2">ATCC 51573 / DSM 12127 / PCA</strain>
    </source>
</reference>
<protein>
    <submittedName>
        <fullName evidence="1">Uncharacterized protein</fullName>
    </submittedName>
</protein>
<evidence type="ECO:0000313" key="2">
    <source>
        <dbReference type="Proteomes" id="UP000000577"/>
    </source>
</evidence>
<keyword evidence="2" id="KW-1185">Reference proteome</keyword>
<dbReference type="Proteomes" id="UP000000577">
    <property type="component" value="Chromosome"/>
</dbReference>
<evidence type="ECO:0000313" key="1">
    <source>
        <dbReference type="EMBL" id="AFP20440.1"/>
    </source>
</evidence>
<dbReference type="AlphaFoldDB" id="I7EP66"/>
<dbReference type="STRING" id="243231.GSU3539"/>
<dbReference type="InParanoid" id="I7EP66"/>
<accession>I7EP66</accession>
<dbReference type="KEGG" id="gsu:GSU3539"/>
<gene>
    <name evidence="1" type="ordered locus">GSU3539</name>
</gene>
<proteinExistence type="predicted"/>
<dbReference type="HOGENOM" id="CLU_2953963_0_0_7"/>